<proteinExistence type="predicted"/>
<name>A0A0M2PYU1_PROHO</name>
<feature type="region of interest" description="Disordered" evidence="1">
    <location>
        <begin position="280"/>
        <end position="299"/>
    </location>
</feature>
<dbReference type="eggNOG" id="COG1262">
    <property type="taxonomic scope" value="Bacteria"/>
</dbReference>
<sequence>MIKTLIKRQKLLLFLSLLCGGLGLALLFHLQPRLLFPNASSPTMSSTALAGRCPDQMVWVAGGDFAMGSDDFYPEEKAVDDVRVTGFCIDTHEVTNAQFAKFVADTNYRTVAERPLSAEEYPQLSAAQRQPGSLVFQMPESPNQPVPELSWWHWTPGANWQHPQGPASDLTGREQYPVVHIAVEDAQAYAQWANKQLPTESQWEYAARGGLQGASFTWGNEYKPTLANSWQGLFPLFNTAEDGHVGLAPVESYPPNSYGLYDMAGNVWEWTLDWYQPGHGGKAHQTNPTGPLAKDSYDNREPGVAKHVIKGGSYLCAPNYCSRFRPGAREAQSPDTGTSHIGFRLVQQPEADPSLGLLPGSSG</sequence>
<evidence type="ECO:0000313" key="3">
    <source>
        <dbReference type="EMBL" id="KKI99843.1"/>
    </source>
</evidence>
<evidence type="ECO:0000256" key="1">
    <source>
        <dbReference type="SAM" id="MobiDB-lite"/>
    </source>
</evidence>
<dbReference type="AlphaFoldDB" id="A0A0M2PYU1"/>
<dbReference type="InterPro" id="IPR005532">
    <property type="entry name" value="SUMF_dom"/>
</dbReference>
<accession>A0A0M2PYU1</accession>
<dbReference type="GO" id="GO:0120147">
    <property type="term" value="F:formylglycine-generating oxidase activity"/>
    <property type="evidence" value="ECO:0007669"/>
    <property type="project" value="TreeGrafter"/>
</dbReference>
<dbReference type="RefSeq" id="WP_017711099.1">
    <property type="nucleotide sequence ID" value="NZ_KB235933.1"/>
</dbReference>
<dbReference type="InterPro" id="IPR042095">
    <property type="entry name" value="SUMF_sf"/>
</dbReference>
<dbReference type="Pfam" id="PF03781">
    <property type="entry name" value="FGE-sulfatase"/>
    <property type="match status" value="1"/>
</dbReference>
<dbReference type="EMBL" id="AJTX02000004">
    <property type="protein sequence ID" value="KKI99843.1"/>
    <property type="molecule type" value="Genomic_DNA"/>
</dbReference>
<organism evidence="3 4">
    <name type="scientific">Prochlorothrix hollandica PCC 9006 = CALU 1027</name>
    <dbReference type="NCBI Taxonomy" id="317619"/>
    <lineage>
        <taxon>Bacteria</taxon>
        <taxon>Bacillati</taxon>
        <taxon>Cyanobacteriota</taxon>
        <taxon>Cyanophyceae</taxon>
        <taxon>Prochlorotrichales</taxon>
        <taxon>Prochlorotrichaceae</taxon>
        <taxon>Prochlorothrix</taxon>
    </lineage>
</organism>
<dbReference type="Gene3D" id="3.90.1580.10">
    <property type="entry name" value="paralog of FGE (formylglycine-generating enzyme)"/>
    <property type="match status" value="1"/>
</dbReference>
<comment type="caution">
    <text evidence="3">The sequence shown here is derived from an EMBL/GenBank/DDBJ whole genome shotgun (WGS) entry which is preliminary data.</text>
</comment>
<dbReference type="PANTHER" id="PTHR23150:SF19">
    <property type="entry name" value="FORMYLGLYCINE-GENERATING ENZYME"/>
    <property type="match status" value="1"/>
</dbReference>
<keyword evidence="3" id="KW-0449">Lipoprotein</keyword>
<protein>
    <submittedName>
        <fullName evidence="3">Gliding motility-associated lipoprotein GldK</fullName>
    </submittedName>
</protein>
<dbReference type="PANTHER" id="PTHR23150">
    <property type="entry name" value="SULFATASE MODIFYING FACTOR 1, 2"/>
    <property type="match status" value="1"/>
</dbReference>
<dbReference type="SUPFAM" id="SSF56436">
    <property type="entry name" value="C-type lectin-like"/>
    <property type="match status" value="1"/>
</dbReference>
<evidence type="ECO:0000313" key="4">
    <source>
        <dbReference type="Proteomes" id="UP000034681"/>
    </source>
</evidence>
<dbReference type="STRING" id="317619.GCA_000332315_00424"/>
<dbReference type="InterPro" id="IPR016187">
    <property type="entry name" value="CTDL_fold"/>
</dbReference>
<evidence type="ECO:0000259" key="2">
    <source>
        <dbReference type="Pfam" id="PF03781"/>
    </source>
</evidence>
<dbReference type="Proteomes" id="UP000034681">
    <property type="component" value="Unassembled WGS sequence"/>
</dbReference>
<reference evidence="3" key="1">
    <citation type="submission" date="2012-04" db="EMBL/GenBank/DDBJ databases">
        <authorList>
            <person name="Borisov I.G."/>
            <person name="Ivanikova N.V."/>
            <person name="Pinevich A.V."/>
        </authorList>
    </citation>
    <scope>NUCLEOTIDE SEQUENCE</scope>
    <source>
        <strain evidence="3">CALU 1027</strain>
    </source>
</reference>
<dbReference type="InterPro" id="IPR051043">
    <property type="entry name" value="Sulfatase_Mod_Factor_Kinase"/>
</dbReference>
<feature type="domain" description="Sulfatase-modifying factor enzyme-like" evidence="2">
    <location>
        <begin position="55"/>
        <end position="346"/>
    </location>
</feature>
<keyword evidence="4" id="KW-1185">Reference proteome</keyword>
<gene>
    <name evidence="3" type="ORF">PROH_08395</name>
</gene>